<feature type="non-terminal residue" evidence="2">
    <location>
        <position position="75"/>
    </location>
</feature>
<proteinExistence type="predicted"/>
<organism evidence="2 3">
    <name type="scientific">Thalassiosira oceanica</name>
    <name type="common">Marine diatom</name>
    <dbReference type="NCBI Taxonomy" id="159749"/>
    <lineage>
        <taxon>Eukaryota</taxon>
        <taxon>Sar</taxon>
        <taxon>Stramenopiles</taxon>
        <taxon>Ochrophyta</taxon>
        <taxon>Bacillariophyta</taxon>
        <taxon>Coscinodiscophyceae</taxon>
        <taxon>Thalassiosirophycidae</taxon>
        <taxon>Thalassiosirales</taxon>
        <taxon>Thalassiosiraceae</taxon>
        <taxon>Thalassiosira</taxon>
    </lineage>
</organism>
<evidence type="ECO:0000313" key="2">
    <source>
        <dbReference type="EMBL" id="EJK60225.1"/>
    </source>
</evidence>
<evidence type="ECO:0000313" key="3">
    <source>
        <dbReference type="Proteomes" id="UP000266841"/>
    </source>
</evidence>
<feature type="region of interest" description="Disordered" evidence="1">
    <location>
        <begin position="1"/>
        <end position="44"/>
    </location>
</feature>
<protein>
    <submittedName>
        <fullName evidence="2">Uncharacterized protein</fullName>
    </submittedName>
</protein>
<keyword evidence="3" id="KW-1185">Reference proteome</keyword>
<accession>K0S4R3</accession>
<evidence type="ECO:0000256" key="1">
    <source>
        <dbReference type="SAM" id="MobiDB-lite"/>
    </source>
</evidence>
<dbReference type="Proteomes" id="UP000266841">
    <property type="component" value="Unassembled WGS sequence"/>
</dbReference>
<dbReference type="AlphaFoldDB" id="K0S4R3"/>
<reference evidence="2 3" key="1">
    <citation type="journal article" date="2012" name="Genome Biol.">
        <title>Genome and low-iron response of an oceanic diatom adapted to chronic iron limitation.</title>
        <authorList>
            <person name="Lommer M."/>
            <person name="Specht M."/>
            <person name="Roy A.S."/>
            <person name="Kraemer L."/>
            <person name="Andreson R."/>
            <person name="Gutowska M.A."/>
            <person name="Wolf J."/>
            <person name="Bergner S.V."/>
            <person name="Schilhabel M.B."/>
            <person name="Klostermeier U.C."/>
            <person name="Beiko R.G."/>
            <person name="Rosenstiel P."/>
            <person name="Hippler M."/>
            <person name="Laroche J."/>
        </authorList>
    </citation>
    <scope>NUCLEOTIDE SEQUENCE [LARGE SCALE GENOMIC DNA]</scope>
    <source>
        <strain evidence="2 3">CCMP1005</strain>
    </source>
</reference>
<name>K0S4R3_THAOC</name>
<comment type="caution">
    <text evidence="2">The sequence shown here is derived from an EMBL/GenBank/DDBJ whole genome shotgun (WGS) entry which is preliminary data.</text>
</comment>
<sequence length="75" mass="8063">MNSDEEEYSDDGSRNSADVSRLNDQRNVASLNGYSEGKLEEAENGRTAEEATLMLNAQGKTGPLASILTILMSPV</sequence>
<gene>
    <name evidence="2" type="ORF">THAOC_19467</name>
</gene>
<feature type="compositionally biased region" description="Acidic residues" evidence="1">
    <location>
        <begin position="1"/>
        <end position="10"/>
    </location>
</feature>
<dbReference type="EMBL" id="AGNL01021376">
    <property type="protein sequence ID" value="EJK60225.1"/>
    <property type="molecule type" value="Genomic_DNA"/>
</dbReference>